<sequence>MTTLLYLILIRYYVILSAVVSAKFNYSTVRLNLDQCDRKMQHKLIYLEGLIIPIPTKWYRGCSGGSSSMALGVYVGAPPNEIVSPFGAELSKAFSTMMALKVSFYSPFTLMSSDLRLTQMPRGWLLATPDVRSDSLLYYFELEPWDERELRDEFETIDELKS</sequence>
<comment type="caution">
    <text evidence="1">The sequence shown here is derived from an EMBL/GenBank/DDBJ whole genome shotgun (WGS) entry which is preliminary data.</text>
</comment>
<dbReference type="AlphaFoldDB" id="A0A8H6MGI7"/>
<keyword evidence="2" id="KW-1185">Reference proteome</keyword>
<gene>
    <name evidence="1" type="ORF">DFP72DRAFT_839537</name>
</gene>
<reference evidence="1 2" key="1">
    <citation type="submission" date="2020-07" db="EMBL/GenBank/DDBJ databases">
        <title>Comparative genomics of pyrophilous fungi reveals a link between fire events and developmental genes.</title>
        <authorList>
            <consortium name="DOE Joint Genome Institute"/>
            <person name="Steindorff A.S."/>
            <person name="Carver A."/>
            <person name="Calhoun S."/>
            <person name="Stillman K."/>
            <person name="Liu H."/>
            <person name="Lipzen A."/>
            <person name="Pangilinan J."/>
            <person name="Labutti K."/>
            <person name="Bruns T.D."/>
            <person name="Grigoriev I.V."/>
        </authorList>
    </citation>
    <scope>NUCLEOTIDE SEQUENCE [LARGE SCALE GENOMIC DNA]</scope>
    <source>
        <strain evidence="1 2">CBS 144469</strain>
    </source>
</reference>
<dbReference type="EMBL" id="JACGCI010000002">
    <property type="protein sequence ID" value="KAF6765724.1"/>
    <property type="molecule type" value="Genomic_DNA"/>
</dbReference>
<evidence type="ECO:0000313" key="1">
    <source>
        <dbReference type="EMBL" id="KAF6765724.1"/>
    </source>
</evidence>
<protein>
    <submittedName>
        <fullName evidence="1">Uncharacterized protein</fullName>
    </submittedName>
</protein>
<name>A0A8H6MGI7_9AGAR</name>
<proteinExistence type="predicted"/>
<dbReference type="Proteomes" id="UP000521943">
    <property type="component" value="Unassembled WGS sequence"/>
</dbReference>
<organism evidence="1 2">
    <name type="scientific">Ephemerocybe angulata</name>
    <dbReference type="NCBI Taxonomy" id="980116"/>
    <lineage>
        <taxon>Eukaryota</taxon>
        <taxon>Fungi</taxon>
        <taxon>Dikarya</taxon>
        <taxon>Basidiomycota</taxon>
        <taxon>Agaricomycotina</taxon>
        <taxon>Agaricomycetes</taxon>
        <taxon>Agaricomycetidae</taxon>
        <taxon>Agaricales</taxon>
        <taxon>Agaricineae</taxon>
        <taxon>Psathyrellaceae</taxon>
        <taxon>Ephemerocybe</taxon>
    </lineage>
</organism>
<accession>A0A8H6MGI7</accession>
<evidence type="ECO:0000313" key="2">
    <source>
        <dbReference type="Proteomes" id="UP000521943"/>
    </source>
</evidence>